<dbReference type="GO" id="GO:0003700">
    <property type="term" value="F:DNA-binding transcription factor activity"/>
    <property type="evidence" value="ECO:0007669"/>
    <property type="project" value="TreeGrafter"/>
</dbReference>
<keyword evidence="8" id="KW-1185">Reference proteome</keyword>
<dbReference type="InterPro" id="IPR001647">
    <property type="entry name" value="HTH_TetR"/>
</dbReference>
<dbReference type="Pfam" id="PF00440">
    <property type="entry name" value="TetR_N"/>
    <property type="match status" value="1"/>
</dbReference>
<feature type="domain" description="HTH tetR-type" evidence="6">
    <location>
        <begin position="75"/>
        <end position="135"/>
    </location>
</feature>
<evidence type="ECO:0000259" key="6">
    <source>
        <dbReference type="PROSITE" id="PS50977"/>
    </source>
</evidence>
<dbReference type="InterPro" id="IPR036271">
    <property type="entry name" value="Tet_transcr_reg_TetR-rel_C_sf"/>
</dbReference>
<evidence type="ECO:0000256" key="1">
    <source>
        <dbReference type="ARBA" id="ARBA00023015"/>
    </source>
</evidence>
<dbReference type="EMBL" id="QJTI01000027">
    <property type="protein sequence ID" value="PYF00182.1"/>
    <property type="molecule type" value="Genomic_DNA"/>
</dbReference>
<evidence type="ECO:0000313" key="7">
    <source>
        <dbReference type="EMBL" id="PYF00182.1"/>
    </source>
</evidence>
<accession>A0A318TCX6</accession>
<keyword evidence="3" id="KW-0804">Transcription</keyword>
<dbReference type="PROSITE" id="PS50977">
    <property type="entry name" value="HTH_TETR_2"/>
    <property type="match status" value="1"/>
</dbReference>
<feature type="compositionally biased region" description="Low complexity" evidence="5">
    <location>
        <begin position="39"/>
        <end position="54"/>
    </location>
</feature>
<evidence type="ECO:0000256" key="2">
    <source>
        <dbReference type="ARBA" id="ARBA00023125"/>
    </source>
</evidence>
<dbReference type="Proteomes" id="UP000248148">
    <property type="component" value="Unassembled WGS sequence"/>
</dbReference>
<evidence type="ECO:0000256" key="3">
    <source>
        <dbReference type="ARBA" id="ARBA00023163"/>
    </source>
</evidence>
<comment type="caution">
    <text evidence="7">The sequence shown here is derived from an EMBL/GenBank/DDBJ whole genome shotgun (WGS) entry which is preliminary data.</text>
</comment>
<keyword evidence="1" id="KW-0805">Transcription regulation</keyword>
<dbReference type="SUPFAM" id="SSF46689">
    <property type="entry name" value="Homeodomain-like"/>
    <property type="match status" value="1"/>
</dbReference>
<reference evidence="7 8" key="1">
    <citation type="submission" date="2018-06" db="EMBL/GenBank/DDBJ databases">
        <title>Genomic Encyclopedia of Archaeal and Bacterial Type Strains, Phase II (KMG-II): from individual species to whole genera.</title>
        <authorList>
            <person name="Goeker M."/>
        </authorList>
    </citation>
    <scope>NUCLEOTIDE SEQUENCE [LARGE SCALE GENOMIC DNA]</scope>
    <source>
        <strain evidence="7 8">JCM 11668</strain>
    </source>
</reference>
<dbReference type="InterPro" id="IPR025996">
    <property type="entry name" value="MT1864/Rv1816-like_C"/>
</dbReference>
<evidence type="ECO:0000256" key="4">
    <source>
        <dbReference type="PROSITE-ProRule" id="PRU00335"/>
    </source>
</evidence>
<feature type="compositionally biased region" description="Basic residues" evidence="5">
    <location>
        <begin position="29"/>
        <end position="38"/>
    </location>
</feature>
<dbReference type="Pfam" id="PF13305">
    <property type="entry name" value="TetR_C_33"/>
    <property type="match status" value="1"/>
</dbReference>
<dbReference type="InterPro" id="IPR009057">
    <property type="entry name" value="Homeodomain-like_sf"/>
</dbReference>
<name>A0A318TCX6_9BRAD</name>
<keyword evidence="2 4" id="KW-0238">DNA-binding</keyword>
<evidence type="ECO:0000313" key="8">
    <source>
        <dbReference type="Proteomes" id="UP000248148"/>
    </source>
</evidence>
<proteinExistence type="predicted"/>
<protein>
    <submittedName>
        <fullName evidence="7">TetR family transcriptional regulator</fullName>
    </submittedName>
</protein>
<dbReference type="Gene3D" id="1.10.357.10">
    <property type="entry name" value="Tetracycline Repressor, domain 2"/>
    <property type="match status" value="1"/>
</dbReference>
<dbReference type="PANTHER" id="PTHR30055:SF220">
    <property type="entry name" value="TETR-FAMILY REGULATORY PROTEIN"/>
    <property type="match status" value="1"/>
</dbReference>
<feature type="DNA-binding region" description="H-T-H motif" evidence="4">
    <location>
        <begin position="98"/>
        <end position="117"/>
    </location>
</feature>
<dbReference type="SUPFAM" id="SSF48498">
    <property type="entry name" value="Tetracyclin repressor-like, C-terminal domain"/>
    <property type="match status" value="1"/>
</dbReference>
<organism evidence="7 8">
    <name type="scientific">Rhodopseudomonas faecalis</name>
    <dbReference type="NCBI Taxonomy" id="99655"/>
    <lineage>
        <taxon>Bacteria</taxon>
        <taxon>Pseudomonadati</taxon>
        <taxon>Pseudomonadota</taxon>
        <taxon>Alphaproteobacteria</taxon>
        <taxon>Hyphomicrobiales</taxon>
        <taxon>Nitrobacteraceae</taxon>
        <taxon>Rhodopseudomonas</taxon>
    </lineage>
</organism>
<sequence length="271" mass="28520">MAKLRSPARDKATAARAKVKKAAMAPKKASTKAPRKAAPKAVPAPKAASKTSAPQTSPLGVRSSARRAEVRYHHHALRDTLLVAAERILERDGLAGLTLRATAREAGVSHAAPTHHFGDLTGLVSDLAAIGFARFNAAMVAAAAGAATPLEQAAARARAYLAYARAHPAMYLLMFRTERLDLNRPALRDATNAAFAGLTGTIGDLRREAVDSQSLSLDQAAGIVRAWSLVHGYTTLLLDGRLAEILQRLPPGVDAETLFGAVLTAPLRPPA</sequence>
<dbReference type="GO" id="GO:0000976">
    <property type="term" value="F:transcription cis-regulatory region binding"/>
    <property type="evidence" value="ECO:0007669"/>
    <property type="project" value="TreeGrafter"/>
</dbReference>
<dbReference type="AlphaFoldDB" id="A0A318TCX6"/>
<dbReference type="PANTHER" id="PTHR30055">
    <property type="entry name" value="HTH-TYPE TRANSCRIPTIONAL REGULATOR RUTR"/>
    <property type="match status" value="1"/>
</dbReference>
<feature type="region of interest" description="Disordered" evidence="5">
    <location>
        <begin position="1"/>
        <end position="66"/>
    </location>
</feature>
<evidence type="ECO:0000256" key="5">
    <source>
        <dbReference type="SAM" id="MobiDB-lite"/>
    </source>
</evidence>
<gene>
    <name evidence="7" type="ORF">BJ122_12741</name>
</gene>
<dbReference type="InterPro" id="IPR050109">
    <property type="entry name" value="HTH-type_TetR-like_transc_reg"/>
</dbReference>